<protein>
    <recommendedName>
        <fullName evidence="1">Glycosyltransferase 2-like domain-containing protein</fullName>
    </recommendedName>
</protein>
<dbReference type="STRING" id="1126833.VN24_08410"/>
<accession>A0A0D5NHY4</accession>
<dbReference type="PATRIC" id="fig|1126833.4.peg.1856"/>
<dbReference type="InterPro" id="IPR001173">
    <property type="entry name" value="Glyco_trans_2-like"/>
</dbReference>
<reference evidence="2 3" key="1">
    <citation type="journal article" date="2015" name="J. Biotechnol.">
        <title>Complete genome sequence of Paenibacillus beijingensis 7188(T) (=DSM 24997(T)), a novel rhizobacterium from jujube garden soil.</title>
        <authorList>
            <person name="Kwak Y."/>
            <person name="Shin J.H."/>
        </authorList>
    </citation>
    <scope>NUCLEOTIDE SEQUENCE [LARGE SCALE GENOMIC DNA]</scope>
    <source>
        <strain evidence="2 3">DSM 24997</strain>
    </source>
</reference>
<proteinExistence type="predicted"/>
<dbReference type="RefSeq" id="WP_045670025.1">
    <property type="nucleotide sequence ID" value="NZ_CP011058.1"/>
</dbReference>
<dbReference type="GO" id="GO:0044010">
    <property type="term" value="P:single-species biofilm formation"/>
    <property type="evidence" value="ECO:0007669"/>
    <property type="project" value="TreeGrafter"/>
</dbReference>
<organism evidence="2 3">
    <name type="scientific">Paenibacillus beijingensis</name>
    <dbReference type="NCBI Taxonomy" id="1126833"/>
    <lineage>
        <taxon>Bacteria</taxon>
        <taxon>Bacillati</taxon>
        <taxon>Bacillota</taxon>
        <taxon>Bacilli</taxon>
        <taxon>Bacillales</taxon>
        <taxon>Paenibacillaceae</taxon>
        <taxon>Paenibacillus</taxon>
    </lineage>
</organism>
<dbReference type="PANTHER" id="PTHR43685">
    <property type="entry name" value="GLYCOSYLTRANSFERASE"/>
    <property type="match status" value="1"/>
</dbReference>
<dbReference type="OrthoDB" id="9790005at2"/>
<dbReference type="PANTHER" id="PTHR43685:SF13">
    <property type="entry name" value="O ANTIGEN BIOSYNTHESIS RHAMNOSYLTRANSFERASE RFBN"/>
    <property type="match status" value="1"/>
</dbReference>
<dbReference type="InterPro" id="IPR029044">
    <property type="entry name" value="Nucleotide-diphossugar_trans"/>
</dbReference>
<dbReference type="KEGG" id="pbj:VN24_08410"/>
<dbReference type="CDD" id="cd00761">
    <property type="entry name" value="Glyco_tranf_GTA_type"/>
    <property type="match status" value="1"/>
</dbReference>
<dbReference type="InterPro" id="IPR050834">
    <property type="entry name" value="Glycosyltransf_2"/>
</dbReference>
<feature type="domain" description="Glycosyltransferase 2-like" evidence="1">
    <location>
        <begin position="12"/>
        <end position="178"/>
    </location>
</feature>
<dbReference type="Gene3D" id="3.90.550.10">
    <property type="entry name" value="Spore Coat Polysaccharide Biosynthesis Protein SpsA, Chain A"/>
    <property type="match status" value="1"/>
</dbReference>
<dbReference type="Pfam" id="PF00535">
    <property type="entry name" value="Glycos_transf_2"/>
    <property type="match status" value="1"/>
</dbReference>
<sequence length="308" mass="34388">MLIDEAKPLNLSVIIPTLNAGPEFGLLLEKLKAQSLPPFEIIVADTSSDDGTAELARAAGCKVLMVMRETFDHGGTRNFAARQAAGDALLFMTQDALPCDERLLEELAGSLADPEVAYAYARQVARPEADVLERMSREFNYPERSLRKTRADLERMGIKTFFCSNVCAAIRTDMFRKMGGFVQPTRFNEDLFLAARCVLKGYAIAYNAEAKVLHSHNYSAAQQFKRFFDNGASMSEQEWILPYTSVGKEGSRLVRAQAQALLRTGKWLRIPGLVAENAAKLIGYKLGMNYRKLPALLQRRFSMYKPKG</sequence>
<dbReference type="AlphaFoldDB" id="A0A0D5NHY4"/>
<name>A0A0D5NHY4_9BACL</name>
<reference evidence="3" key="2">
    <citation type="submission" date="2015-03" db="EMBL/GenBank/DDBJ databases">
        <title>Genome sequence of Paenibacillus beijingensis strain DSM 24997T.</title>
        <authorList>
            <person name="Kwak Y."/>
            <person name="Shin J.-H."/>
        </authorList>
    </citation>
    <scope>NUCLEOTIDE SEQUENCE [LARGE SCALE GENOMIC DNA]</scope>
    <source>
        <strain evidence="3">DSM 24997</strain>
    </source>
</reference>
<evidence type="ECO:0000313" key="2">
    <source>
        <dbReference type="EMBL" id="AJY74592.1"/>
    </source>
</evidence>
<dbReference type="Proteomes" id="UP000032633">
    <property type="component" value="Chromosome"/>
</dbReference>
<evidence type="ECO:0000259" key="1">
    <source>
        <dbReference type="Pfam" id="PF00535"/>
    </source>
</evidence>
<evidence type="ECO:0000313" key="3">
    <source>
        <dbReference type="Proteomes" id="UP000032633"/>
    </source>
</evidence>
<dbReference type="EMBL" id="CP011058">
    <property type="protein sequence ID" value="AJY74592.1"/>
    <property type="molecule type" value="Genomic_DNA"/>
</dbReference>
<gene>
    <name evidence="2" type="ORF">VN24_08410</name>
</gene>
<dbReference type="SUPFAM" id="SSF53448">
    <property type="entry name" value="Nucleotide-diphospho-sugar transferases"/>
    <property type="match status" value="1"/>
</dbReference>
<keyword evidence="3" id="KW-1185">Reference proteome</keyword>
<dbReference type="HOGENOM" id="CLU_061778_0_1_9"/>